<feature type="transmembrane region" description="Helical" evidence="7">
    <location>
        <begin position="343"/>
        <end position="360"/>
    </location>
</feature>
<feature type="transmembrane region" description="Helical" evidence="7">
    <location>
        <begin position="172"/>
        <end position="194"/>
    </location>
</feature>
<protein>
    <submittedName>
        <fullName evidence="9">Type VII secretion integral membrane protein EccD</fullName>
    </submittedName>
</protein>
<dbReference type="RefSeq" id="WP_110341727.1">
    <property type="nucleotide sequence ID" value="NZ_MASU01000013.1"/>
</dbReference>
<feature type="transmembrane region" description="Helical" evidence="7">
    <location>
        <begin position="146"/>
        <end position="165"/>
    </location>
</feature>
<dbReference type="Pfam" id="PF08817">
    <property type="entry name" value="YukD"/>
    <property type="match status" value="1"/>
</dbReference>
<comment type="similarity">
    <text evidence="2">Belongs to the EccD/Snm4 family.</text>
</comment>
<dbReference type="AlphaFoldDB" id="A0A318LGT0"/>
<feature type="transmembrane region" description="Helical" evidence="7">
    <location>
        <begin position="231"/>
        <end position="249"/>
    </location>
</feature>
<name>A0A318LGT0_9PSEU</name>
<dbReference type="EMBL" id="MASU01000013">
    <property type="protein sequence ID" value="PXY23952.1"/>
    <property type="molecule type" value="Genomic_DNA"/>
</dbReference>
<feature type="transmembrane region" description="Helical" evidence="7">
    <location>
        <begin position="206"/>
        <end position="224"/>
    </location>
</feature>
<dbReference type="Proteomes" id="UP000247892">
    <property type="component" value="Unassembled WGS sequence"/>
</dbReference>
<evidence type="ECO:0000256" key="6">
    <source>
        <dbReference type="ARBA" id="ARBA00023136"/>
    </source>
</evidence>
<keyword evidence="6 7" id="KW-0472">Membrane</keyword>
<keyword evidence="5 7" id="KW-1133">Transmembrane helix</keyword>
<reference evidence="9 10" key="1">
    <citation type="submission" date="2016-07" db="EMBL/GenBank/DDBJ databases">
        <title>Draft genome sequence of Prauserella sp. YIM 121212, isolated from alkaline soil.</title>
        <authorList>
            <person name="Ruckert C."/>
            <person name="Albersmeier A."/>
            <person name="Jiang C.-L."/>
            <person name="Jiang Y."/>
            <person name="Kalinowski J."/>
            <person name="Schneider O."/>
            <person name="Winkler A."/>
            <person name="Zotchev S.B."/>
        </authorList>
    </citation>
    <scope>NUCLEOTIDE SEQUENCE [LARGE SCALE GENOMIC DNA]</scope>
    <source>
        <strain evidence="9 10">YIM 121212</strain>
    </source>
</reference>
<evidence type="ECO:0000313" key="9">
    <source>
        <dbReference type="EMBL" id="PXY23952.1"/>
    </source>
</evidence>
<dbReference type="Gene3D" id="3.10.20.90">
    <property type="entry name" value="Phosphatidylinositol 3-kinase Catalytic Subunit, Chain A, domain 1"/>
    <property type="match status" value="1"/>
</dbReference>
<sequence length="460" mass="46410">MTTTNLVRVTIDAPARRIDLALPERSPVAEILPGLLRRAGESLPDDGVTEGGWLLRRGDGTALELGRSLGTYGIRDGEVLHLVSRRLHWPELEYDDLADTIAKGAGRTGRPWGPAHTRAAGLLTGAFAALLALLAVVRAGPPWSTPAWAALGFCALLLAAGTVLARALGDAGAGAVVAALALPFGFSGGALLLAGGPPPAGFGAPHVLAGSSALLVASALGYLGVVERAEVFIGGVTAGLLGALASWLATLDSLDGVDGAAVAAVVVLLFSPLLGPLTIRLGRVPMPVLPRSTADLVRDDPQPPRHAVYAAVLRADQLLTGMIGGATTVAVLCLFLVASEASTSVIVLLSVLAVGFCLRARIYPALRQRAPLLLTGVASAGALAVGPVMADAGGLLAITAPVLLAVGALAVAAGLGHSRRPPSPFFGRAAELLEVAIVLACVPVLCALLGLYGLVRGLGG</sequence>
<comment type="subcellular location">
    <subcellularLocation>
        <location evidence="1">Cell membrane</location>
        <topology evidence="1">Multi-pass membrane protein</topology>
    </subcellularLocation>
</comment>
<dbReference type="NCBIfam" id="TIGR03920">
    <property type="entry name" value="T7SS_EccD"/>
    <property type="match status" value="1"/>
</dbReference>
<organism evidence="9 10">
    <name type="scientific">Prauserella flavalba</name>
    <dbReference type="NCBI Taxonomy" id="1477506"/>
    <lineage>
        <taxon>Bacteria</taxon>
        <taxon>Bacillati</taxon>
        <taxon>Actinomycetota</taxon>
        <taxon>Actinomycetes</taxon>
        <taxon>Pseudonocardiales</taxon>
        <taxon>Pseudonocardiaceae</taxon>
        <taxon>Prauserella</taxon>
    </lineage>
</organism>
<feature type="transmembrane region" description="Helical" evidence="7">
    <location>
        <begin position="261"/>
        <end position="282"/>
    </location>
</feature>
<keyword evidence="3" id="KW-1003">Cell membrane</keyword>
<comment type="caution">
    <text evidence="9">The sequence shown here is derived from an EMBL/GenBank/DDBJ whole genome shotgun (WGS) entry which is preliminary data.</text>
</comment>
<feature type="transmembrane region" description="Helical" evidence="7">
    <location>
        <begin position="318"/>
        <end position="337"/>
    </location>
</feature>
<feature type="transmembrane region" description="Helical" evidence="7">
    <location>
        <begin position="435"/>
        <end position="455"/>
    </location>
</feature>
<feature type="transmembrane region" description="Helical" evidence="7">
    <location>
        <begin position="396"/>
        <end position="415"/>
    </location>
</feature>
<evidence type="ECO:0000256" key="4">
    <source>
        <dbReference type="ARBA" id="ARBA00022692"/>
    </source>
</evidence>
<evidence type="ECO:0000313" key="10">
    <source>
        <dbReference type="Proteomes" id="UP000247892"/>
    </source>
</evidence>
<proteinExistence type="inferred from homology"/>
<dbReference type="OrthoDB" id="4775372at2"/>
<accession>A0A318LGT0</accession>
<dbReference type="InterPro" id="IPR006707">
    <property type="entry name" value="T7SS_EccD"/>
</dbReference>
<evidence type="ECO:0000256" key="7">
    <source>
        <dbReference type="SAM" id="Phobius"/>
    </source>
</evidence>
<feature type="transmembrane region" description="Helical" evidence="7">
    <location>
        <begin position="372"/>
        <end position="390"/>
    </location>
</feature>
<evidence type="ECO:0000256" key="1">
    <source>
        <dbReference type="ARBA" id="ARBA00004651"/>
    </source>
</evidence>
<evidence type="ECO:0000256" key="3">
    <source>
        <dbReference type="ARBA" id="ARBA00022475"/>
    </source>
</evidence>
<dbReference type="Pfam" id="PF19053">
    <property type="entry name" value="EccD"/>
    <property type="match status" value="1"/>
</dbReference>
<feature type="transmembrane region" description="Helical" evidence="7">
    <location>
        <begin position="119"/>
        <end position="140"/>
    </location>
</feature>
<dbReference type="PIRSF" id="PIRSF017804">
    <property type="entry name" value="Secretion_EccD1"/>
    <property type="match status" value="1"/>
</dbReference>
<feature type="domain" description="EccD-like transmembrane" evidence="8">
    <location>
        <begin position="117"/>
        <end position="458"/>
    </location>
</feature>
<keyword evidence="10" id="KW-1185">Reference proteome</keyword>
<dbReference type="InterPro" id="IPR024962">
    <property type="entry name" value="YukD-like"/>
</dbReference>
<evidence type="ECO:0000259" key="8">
    <source>
        <dbReference type="Pfam" id="PF19053"/>
    </source>
</evidence>
<dbReference type="InterPro" id="IPR044049">
    <property type="entry name" value="EccD_transm"/>
</dbReference>
<dbReference type="GO" id="GO:0005886">
    <property type="term" value="C:plasma membrane"/>
    <property type="evidence" value="ECO:0007669"/>
    <property type="project" value="UniProtKB-SubCell"/>
</dbReference>
<gene>
    <name evidence="9" type="ORF">BA062_27155</name>
</gene>
<keyword evidence="4 7" id="KW-0812">Transmembrane</keyword>
<evidence type="ECO:0000256" key="2">
    <source>
        <dbReference type="ARBA" id="ARBA00006162"/>
    </source>
</evidence>
<evidence type="ECO:0000256" key="5">
    <source>
        <dbReference type="ARBA" id="ARBA00022989"/>
    </source>
</evidence>